<feature type="compositionally biased region" description="Polar residues" evidence="5">
    <location>
        <begin position="85"/>
        <end position="101"/>
    </location>
</feature>
<dbReference type="InterPro" id="IPR020846">
    <property type="entry name" value="MFS_dom"/>
</dbReference>
<comment type="caution">
    <text evidence="8">The sequence shown here is derived from an EMBL/GenBank/DDBJ whole genome shotgun (WGS) entry which is preliminary data.</text>
</comment>
<evidence type="ECO:0000256" key="3">
    <source>
        <dbReference type="ARBA" id="ARBA00022989"/>
    </source>
</evidence>
<protein>
    <submittedName>
        <fullName evidence="8">Mfs-multidrug-resistance transporter</fullName>
    </submittedName>
</protein>
<dbReference type="PANTHER" id="PTHR23502:SF74">
    <property type="entry name" value="MAJOR FACILITATOR SUPERFAMILY (MFS) PROFILE DOMAIN-CONTAINING PROTEIN"/>
    <property type="match status" value="1"/>
</dbReference>
<dbReference type="InterPro" id="IPR011701">
    <property type="entry name" value="MFS"/>
</dbReference>
<dbReference type="AlphaFoldDB" id="A0AAD7A1W6"/>
<evidence type="ECO:0000256" key="6">
    <source>
        <dbReference type="SAM" id="Phobius"/>
    </source>
</evidence>
<dbReference type="Pfam" id="PF07690">
    <property type="entry name" value="MFS_1"/>
    <property type="match status" value="1"/>
</dbReference>
<dbReference type="EMBL" id="JARIHO010000018">
    <property type="protein sequence ID" value="KAJ7347885.1"/>
    <property type="molecule type" value="Genomic_DNA"/>
</dbReference>
<evidence type="ECO:0000259" key="7">
    <source>
        <dbReference type="PROSITE" id="PS50850"/>
    </source>
</evidence>
<keyword evidence="3 6" id="KW-1133">Transmembrane helix</keyword>
<accession>A0AAD7A1W6</accession>
<dbReference type="GO" id="GO:0005886">
    <property type="term" value="C:plasma membrane"/>
    <property type="evidence" value="ECO:0007669"/>
    <property type="project" value="TreeGrafter"/>
</dbReference>
<keyword evidence="4 6" id="KW-0472">Membrane</keyword>
<evidence type="ECO:0000256" key="4">
    <source>
        <dbReference type="ARBA" id="ARBA00023136"/>
    </source>
</evidence>
<name>A0AAD7A1W6_9AGAR</name>
<dbReference type="PANTHER" id="PTHR23502">
    <property type="entry name" value="MAJOR FACILITATOR SUPERFAMILY"/>
    <property type="match status" value="1"/>
</dbReference>
<gene>
    <name evidence="8" type="ORF">DFH08DRAFT_960273</name>
</gene>
<evidence type="ECO:0000256" key="5">
    <source>
        <dbReference type="SAM" id="MobiDB-lite"/>
    </source>
</evidence>
<reference evidence="8" key="1">
    <citation type="submission" date="2023-03" db="EMBL/GenBank/DDBJ databases">
        <title>Massive genome expansion in bonnet fungi (Mycena s.s.) driven by repeated elements and novel gene families across ecological guilds.</title>
        <authorList>
            <consortium name="Lawrence Berkeley National Laboratory"/>
            <person name="Harder C.B."/>
            <person name="Miyauchi S."/>
            <person name="Viragh M."/>
            <person name="Kuo A."/>
            <person name="Thoen E."/>
            <person name="Andreopoulos B."/>
            <person name="Lu D."/>
            <person name="Skrede I."/>
            <person name="Drula E."/>
            <person name="Henrissat B."/>
            <person name="Morin E."/>
            <person name="Kohler A."/>
            <person name="Barry K."/>
            <person name="LaButti K."/>
            <person name="Morin E."/>
            <person name="Salamov A."/>
            <person name="Lipzen A."/>
            <person name="Mereny Z."/>
            <person name="Hegedus B."/>
            <person name="Baldrian P."/>
            <person name="Stursova M."/>
            <person name="Weitz H."/>
            <person name="Taylor A."/>
            <person name="Grigoriev I.V."/>
            <person name="Nagy L.G."/>
            <person name="Martin F."/>
            <person name="Kauserud H."/>
        </authorList>
    </citation>
    <scope>NUCLEOTIDE SEQUENCE</scope>
    <source>
        <strain evidence="8">CBHHK002</strain>
    </source>
</reference>
<feature type="transmembrane region" description="Helical" evidence="6">
    <location>
        <begin position="488"/>
        <end position="510"/>
    </location>
</feature>
<feature type="transmembrane region" description="Helical" evidence="6">
    <location>
        <begin position="551"/>
        <end position="571"/>
    </location>
</feature>
<feature type="transmembrane region" description="Helical" evidence="6">
    <location>
        <begin position="378"/>
        <end position="397"/>
    </location>
</feature>
<feature type="transmembrane region" description="Helical" evidence="6">
    <location>
        <begin position="522"/>
        <end position="545"/>
    </location>
</feature>
<feature type="transmembrane region" description="Helical" evidence="6">
    <location>
        <begin position="235"/>
        <end position="258"/>
    </location>
</feature>
<feature type="transmembrane region" description="Helical" evidence="6">
    <location>
        <begin position="270"/>
        <end position="292"/>
    </location>
</feature>
<feature type="region of interest" description="Disordered" evidence="5">
    <location>
        <begin position="620"/>
        <end position="640"/>
    </location>
</feature>
<dbReference type="SUPFAM" id="SSF103473">
    <property type="entry name" value="MFS general substrate transporter"/>
    <property type="match status" value="1"/>
</dbReference>
<dbReference type="Gene3D" id="1.20.1250.20">
    <property type="entry name" value="MFS general substrate transporter like domains"/>
    <property type="match status" value="1"/>
</dbReference>
<feature type="region of interest" description="Disordered" evidence="5">
    <location>
        <begin position="64"/>
        <end position="101"/>
    </location>
</feature>
<proteinExistence type="predicted"/>
<feature type="transmembrane region" description="Helical" evidence="6">
    <location>
        <begin position="211"/>
        <end position="229"/>
    </location>
</feature>
<feature type="transmembrane region" description="Helical" evidence="6">
    <location>
        <begin position="180"/>
        <end position="199"/>
    </location>
</feature>
<feature type="compositionally biased region" description="Basic and acidic residues" evidence="5">
    <location>
        <begin position="70"/>
        <end position="81"/>
    </location>
</feature>
<keyword evidence="9" id="KW-1185">Reference proteome</keyword>
<dbReference type="CDD" id="cd17323">
    <property type="entry name" value="MFS_Tpo1_MDR_like"/>
    <property type="match status" value="1"/>
</dbReference>
<sequence>MDTPHVIQTHTRHLSWLLDTHPVIQAPIRDDQPLGGPSSWAWVEPPLTLAELDDELAVEEERFRRYGGNEPRDPEPKKSSELIRQGTTRSRARSGSVNTTNRRFSTITRATTVRSALIDPEEIDWDGPEDPTNPQNWSVRRKWAITVILSVMTVNVTFASSAPSAATRLVAADMGVSVEVADLITSMFLVGYVLGPIFWGPGSELVGRRNVFVFAMSMYTILHLGQALAQNIQTMLISRFLGGFFAVAPLVNGGGLIADIWNAEQRAKAMSLFTAAVFLGPVTGPIVSGYILVNGLSWRWVFWVMMMFGGVCTAIMILTLPETYAPVILLNKAKALRKADPVGNKGIFAAAEKQDWSLQGVIKRTLYRPFEMLASEPILVLITAYLSLIYGVLYGLFQAVPIIFVRKRDFTIAQSGLIFIGVGIGTSLGSALNVWLLRNDPQLIRKWRGFPPPEERLTGAMVGGCAFVIGIFWLGWSGQYPSVPWYVPALSLIVVGMSVCMIFISCLSYLVETYLMYSASAFAANTFVRSLVAASFPLFTVQFFTNVGVNWATTILGGVGLLLLPSPFLFYKYGSRIRGNSKFAPCLDLKIAAVLAQEAEMKPLGNGKISLSQDNVVEPRRISLGNSPPDASGKKDGSAV</sequence>
<evidence type="ECO:0000256" key="1">
    <source>
        <dbReference type="ARBA" id="ARBA00004141"/>
    </source>
</evidence>
<dbReference type="FunFam" id="1.20.1250.20:FF:000082">
    <property type="entry name" value="MFS multidrug transporter, putative"/>
    <property type="match status" value="1"/>
</dbReference>
<dbReference type="GO" id="GO:0022857">
    <property type="term" value="F:transmembrane transporter activity"/>
    <property type="evidence" value="ECO:0007669"/>
    <property type="project" value="InterPro"/>
</dbReference>
<feature type="transmembrane region" description="Helical" evidence="6">
    <location>
        <begin position="143"/>
        <end position="160"/>
    </location>
</feature>
<feature type="domain" description="Major facilitator superfamily (MFS) profile" evidence="7">
    <location>
        <begin position="145"/>
        <end position="575"/>
    </location>
</feature>
<comment type="subcellular location">
    <subcellularLocation>
        <location evidence="1">Membrane</location>
        <topology evidence="1">Multi-pass membrane protein</topology>
    </subcellularLocation>
</comment>
<organism evidence="8 9">
    <name type="scientific">Mycena albidolilacea</name>
    <dbReference type="NCBI Taxonomy" id="1033008"/>
    <lineage>
        <taxon>Eukaryota</taxon>
        <taxon>Fungi</taxon>
        <taxon>Dikarya</taxon>
        <taxon>Basidiomycota</taxon>
        <taxon>Agaricomycotina</taxon>
        <taxon>Agaricomycetes</taxon>
        <taxon>Agaricomycetidae</taxon>
        <taxon>Agaricales</taxon>
        <taxon>Marasmiineae</taxon>
        <taxon>Mycenaceae</taxon>
        <taxon>Mycena</taxon>
    </lineage>
</organism>
<feature type="transmembrane region" description="Helical" evidence="6">
    <location>
        <begin position="298"/>
        <end position="320"/>
    </location>
</feature>
<evidence type="ECO:0000313" key="8">
    <source>
        <dbReference type="EMBL" id="KAJ7347885.1"/>
    </source>
</evidence>
<keyword evidence="2 6" id="KW-0812">Transmembrane</keyword>
<feature type="transmembrane region" description="Helical" evidence="6">
    <location>
        <begin position="417"/>
        <end position="436"/>
    </location>
</feature>
<dbReference type="Proteomes" id="UP001218218">
    <property type="component" value="Unassembled WGS sequence"/>
</dbReference>
<evidence type="ECO:0000256" key="2">
    <source>
        <dbReference type="ARBA" id="ARBA00022692"/>
    </source>
</evidence>
<evidence type="ECO:0000313" key="9">
    <source>
        <dbReference type="Proteomes" id="UP001218218"/>
    </source>
</evidence>
<dbReference type="PROSITE" id="PS50850">
    <property type="entry name" value="MFS"/>
    <property type="match status" value="1"/>
</dbReference>
<feature type="transmembrane region" description="Helical" evidence="6">
    <location>
        <begin position="457"/>
        <end position="476"/>
    </location>
</feature>
<dbReference type="InterPro" id="IPR036259">
    <property type="entry name" value="MFS_trans_sf"/>
</dbReference>